<dbReference type="InterPro" id="IPR036280">
    <property type="entry name" value="Multihaem_cyt_sf"/>
</dbReference>
<dbReference type="Proteomes" id="UP000218899">
    <property type="component" value="Chromosome"/>
</dbReference>
<dbReference type="Pfam" id="PF13447">
    <property type="entry name" value="Multi-haem_cyto"/>
    <property type="match status" value="1"/>
</dbReference>
<dbReference type="RefSeq" id="WP_096461694.1">
    <property type="nucleotide sequence ID" value="NZ_AP014936.1"/>
</dbReference>
<keyword evidence="3" id="KW-1185">Reference proteome</keyword>
<sequence length="453" mass="51270">MKRRAYIWITLLATLVLVPAGYAYVQWSKSGPGSGVYSRAWTPEPVHAYWDPDRFYQSVQTVQGEFKGEECLACHQAVTPGIVKDWRASRHASPGPGKEPVYCSSCHGTNHQALKMPTPKVCAQCHENRHAEFVDEKRFGFPSHALAMERAVDAKHFADKPKAEVASCLQCHSVATKCDSCHTRHRFTAAEARRPEACITCHSGPPHPDDDSYFASAHGKRYLAEGDRWDWSKTLTKGNYPAPSCAYCHMRDGKHQVADKTIWKFGLLEVNPNTSGNEVRRNAWVEVCSDCHEAQWSAERLRELDRERRTAWAKLDRAETVLKNLRSKDLLHPGAGERPPYPMDLMERLLPHARIGYYDGQASAFYNVSPIERDYFEMWYFANLGAYKSAAHGDAGSTSSWHAQMDRALESIEQRAQALEEQGEAEKNALGRRHDPGPAWLEGEYTTHNRDRN</sequence>
<gene>
    <name evidence="2" type="ORF">SVA_2722</name>
</gene>
<evidence type="ECO:0000256" key="1">
    <source>
        <dbReference type="SAM" id="MobiDB-lite"/>
    </source>
</evidence>
<evidence type="ECO:0000313" key="2">
    <source>
        <dbReference type="EMBL" id="BAU49270.1"/>
    </source>
</evidence>
<feature type="region of interest" description="Disordered" evidence="1">
    <location>
        <begin position="418"/>
        <end position="453"/>
    </location>
</feature>
<accession>A0A1B4V6X4</accession>
<dbReference type="Gene3D" id="1.10.780.10">
    <property type="entry name" value="Hydroxylamine Oxidoreductase, Chain A, domain 1"/>
    <property type="match status" value="1"/>
</dbReference>
<dbReference type="AlphaFoldDB" id="A0A1B4V6X4"/>
<dbReference type="SUPFAM" id="SSF48695">
    <property type="entry name" value="Multiheme cytochromes"/>
    <property type="match status" value="1"/>
</dbReference>
<feature type="compositionally biased region" description="Basic and acidic residues" evidence="1">
    <location>
        <begin position="424"/>
        <end position="436"/>
    </location>
</feature>
<protein>
    <submittedName>
        <fullName evidence="2">Hydroxylamine oxidoreductase</fullName>
    </submittedName>
</protein>
<name>A0A1B4V6X4_9GAMM</name>
<dbReference type="OrthoDB" id="9814800at2"/>
<dbReference type="KEGG" id="sva:SVA_2722"/>
<dbReference type="EMBL" id="AP014936">
    <property type="protein sequence ID" value="BAU49270.1"/>
    <property type="molecule type" value="Genomic_DNA"/>
</dbReference>
<organism evidence="2 3">
    <name type="scientific">Sulfurifustis variabilis</name>
    <dbReference type="NCBI Taxonomy" id="1675686"/>
    <lineage>
        <taxon>Bacteria</taxon>
        <taxon>Pseudomonadati</taxon>
        <taxon>Pseudomonadota</taxon>
        <taxon>Gammaproteobacteria</taxon>
        <taxon>Acidiferrobacterales</taxon>
        <taxon>Acidiferrobacteraceae</taxon>
        <taxon>Sulfurifustis</taxon>
    </lineage>
</organism>
<evidence type="ECO:0000313" key="3">
    <source>
        <dbReference type="Proteomes" id="UP000218899"/>
    </source>
</evidence>
<reference evidence="2 3" key="1">
    <citation type="submission" date="2015-08" db="EMBL/GenBank/DDBJ databases">
        <title>Complete genome sequence of Sulfurifustis variabilis.</title>
        <authorList>
            <person name="Miura A."/>
            <person name="Kojima H."/>
            <person name="Fukui M."/>
        </authorList>
    </citation>
    <scope>NUCLEOTIDE SEQUENCE [LARGE SCALE GENOMIC DNA]</scope>
    <source>
        <strain evidence="3">skN76</strain>
    </source>
</reference>
<proteinExistence type="predicted"/>
<dbReference type="Gene3D" id="1.20.850.10">
    <property type="entry name" value="Hydroxylamine Oxidoreductase, Chain A, domain 2"/>
    <property type="match status" value="1"/>
</dbReference>